<dbReference type="EMBL" id="PZZW01000004">
    <property type="protein sequence ID" value="PTM78087.1"/>
    <property type="molecule type" value="Genomic_DNA"/>
</dbReference>
<dbReference type="RefSeq" id="WP_084295868.1">
    <property type="nucleotide sequence ID" value="NZ_MABH01000144.1"/>
</dbReference>
<protein>
    <submittedName>
        <fullName evidence="2">Uncharacterized protein</fullName>
    </submittedName>
</protein>
<organism evidence="2 3">
    <name type="scientific">Cereibacter johrii</name>
    <dbReference type="NCBI Taxonomy" id="445629"/>
    <lineage>
        <taxon>Bacteria</taxon>
        <taxon>Pseudomonadati</taxon>
        <taxon>Pseudomonadota</taxon>
        <taxon>Alphaproteobacteria</taxon>
        <taxon>Rhodobacterales</taxon>
        <taxon>Paracoccaceae</taxon>
        <taxon>Cereibacter</taxon>
    </lineage>
</organism>
<keyword evidence="3" id="KW-1185">Reference proteome</keyword>
<proteinExistence type="predicted"/>
<comment type="caution">
    <text evidence="2">The sequence shown here is derived from an EMBL/GenBank/DDBJ whole genome shotgun (WGS) entry which is preliminary data.</text>
</comment>
<reference evidence="2 3" key="1">
    <citation type="submission" date="2018-04" db="EMBL/GenBank/DDBJ databases">
        <title>Genomic Encyclopedia of Type Strains, Phase III (KMG-III): the genomes of soil and plant-associated and newly described type strains.</title>
        <authorList>
            <person name="Whitman W."/>
        </authorList>
    </citation>
    <scope>NUCLEOTIDE SEQUENCE [LARGE SCALE GENOMIC DNA]</scope>
    <source>
        <strain evidence="2 3">JA192</strain>
    </source>
</reference>
<dbReference type="Proteomes" id="UP000240800">
    <property type="component" value="Unassembled WGS sequence"/>
</dbReference>
<feature type="region of interest" description="Disordered" evidence="1">
    <location>
        <begin position="29"/>
        <end position="50"/>
    </location>
</feature>
<evidence type="ECO:0000313" key="3">
    <source>
        <dbReference type="Proteomes" id="UP000240800"/>
    </source>
</evidence>
<evidence type="ECO:0000313" key="2">
    <source>
        <dbReference type="EMBL" id="PTM78087.1"/>
    </source>
</evidence>
<sequence>MTRGSAGSFEATVDPELLVLLGRRAPDPHCSEVAGPHGPRRPCPAGGEGPPDLPWSRISLRCDGKLPLSFTGVPILACDAEAGDPQDLGCRAKRLFRLYLSQDQRLVAHLAVLPHEDLPARPIHRAGYIAELEELTRFLTENDPSDCALATPAQGADGQLDALWTALRLSLPLAAHGCAGPSLHTDGGHS</sequence>
<evidence type="ECO:0000256" key="1">
    <source>
        <dbReference type="SAM" id="MobiDB-lite"/>
    </source>
</evidence>
<gene>
    <name evidence="2" type="ORF">C8J29_10442</name>
</gene>
<accession>A0ABX5J7J8</accession>
<name>A0ABX5J7J8_9RHOB</name>